<sequence>MRFDILFTRGPLDGLRLDGDTSDADADGEFASECFRRSGAGLVGTLFETLDPRLSASSDAEPT</sequence>
<dbReference type="Proteomes" id="UP000317909">
    <property type="component" value="Chromosome"/>
</dbReference>
<proteinExistence type="predicted"/>
<protein>
    <submittedName>
        <fullName evidence="1">Uncharacterized protein</fullName>
    </submittedName>
</protein>
<gene>
    <name evidence="1" type="ORF">I41_23330</name>
</gene>
<dbReference type="EMBL" id="CP036339">
    <property type="protein sequence ID" value="QDT73144.1"/>
    <property type="molecule type" value="Genomic_DNA"/>
</dbReference>
<dbReference type="RefSeq" id="WP_145432638.1">
    <property type="nucleotide sequence ID" value="NZ_CP036339.1"/>
</dbReference>
<dbReference type="KEGG" id="llh:I41_23330"/>
<accession>A0A517TXP0</accession>
<reference evidence="1 2" key="1">
    <citation type="submission" date="2019-02" db="EMBL/GenBank/DDBJ databases">
        <title>Deep-cultivation of Planctomycetes and their phenomic and genomic characterization uncovers novel biology.</title>
        <authorList>
            <person name="Wiegand S."/>
            <person name="Jogler M."/>
            <person name="Boedeker C."/>
            <person name="Pinto D."/>
            <person name="Vollmers J."/>
            <person name="Rivas-Marin E."/>
            <person name="Kohn T."/>
            <person name="Peeters S.H."/>
            <person name="Heuer A."/>
            <person name="Rast P."/>
            <person name="Oberbeckmann S."/>
            <person name="Bunk B."/>
            <person name="Jeske O."/>
            <person name="Meyerdierks A."/>
            <person name="Storesund J.E."/>
            <person name="Kallscheuer N."/>
            <person name="Luecker S."/>
            <person name="Lage O.M."/>
            <person name="Pohl T."/>
            <person name="Merkel B.J."/>
            <person name="Hornburger P."/>
            <person name="Mueller R.-W."/>
            <person name="Bruemmer F."/>
            <person name="Labrenz M."/>
            <person name="Spormann A.M."/>
            <person name="Op den Camp H."/>
            <person name="Overmann J."/>
            <person name="Amann R."/>
            <person name="Jetten M.S.M."/>
            <person name="Mascher T."/>
            <person name="Medema M.H."/>
            <person name="Devos D.P."/>
            <person name="Kaster A.-K."/>
            <person name="Ovreas L."/>
            <person name="Rohde M."/>
            <person name="Galperin M.Y."/>
            <person name="Jogler C."/>
        </authorList>
    </citation>
    <scope>NUCLEOTIDE SEQUENCE [LARGE SCALE GENOMIC DNA]</scope>
    <source>
        <strain evidence="1 2">I41</strain>
    </source>
</reference>
<evidence type="ECO:0000313" key="2">
    <source>
        <dbReference type="Proteomes" id="UP000317909"/>
    </source>
</evidence>
<keyword evidence="2" id="KW-1185">Reference proteome</keyword>
<dbReference type="AlphaFoldDB" id="A0A517TXP0"/>
<organism evidence="1 2">
    <name type="scientific">Lacipirellula limnantheis</name>
    <dbReference type="NCBI Taxonomy" id="2528024"/>
    <lineage>
        <taxon>Bacteria</taxon>
        <taxon>Pseudomonadati</taxon>
        <taxon>Planctomycetota</taxon>
        <taxon>Planctomycetia</taxon>
        <taxon>Pirellulales</taxon>
        <taxon>Lacipirellulaceae</taxon>
        <taxon>Lacipirellula</taxon>
    </lineage>
</organism>
<evidence type="ECO:0000313" key="1">
    <source>
        <dbReference type="EMBL" id="QDT73144.1"/>
    </source>
</evidence>
<name>A0A517TXP0_9BACT</name>